<protein>
    <submittedName>
        <fullName evidence="1">Uncharacterized protein</fullName>
    </submittedName>
</protein>
<reference evidence="1 2" key="1">
    <citation type="submission" date="2019-08" db="EMBL/GenBank/DDBJ databases">
        <title>Deep-cultivation of Planctomycetes and their phenomic and genomic characterization uncovers novel biology.</title>
        <authorList>
            <person name="Wiegand S."/>
            <person name="Jogler M."/>
            <person name="Boedeker C."/>
            <person name="Pinto D."/>
            <person name="Vollmers J."/>
            <person name="Rivas-Marin E."/>
            <person name="Kohn T."/>
            <person name="Peeters S.H."/>
            <person name="Heuer A."/>
            <person name="Rast P."/>
            <person name="Oberbeckmann S."/>
            <person name="Bunk B."/>
            <person name="Jeske O."/>
            <person name="Meyerdierks A."/>
            <person name="Storesund J.E."/>
            <person name="Kallscheuer N."/>
            <person name="Luecker S."/>
            <person name="Lage O.M."/>
            <person name="Pohl T."/>
            <person name="Merkel B.J."/>
            <person name="Hornburger P."/>
            <person name="Mueller R.-W."/>
            <person name="Bruemmer F."/>
            <person name="Labrenz M."/>
            <person name="Spormann A.M."/>
            <person name="Op Den Camp H."/>
            <person name="Overmann J."/>
            <person name="Amann R."/>
            <person name="Jetten M.S.M."/>
            <person name="Mascher T."/>
            <person name="Medema M.H."/>
            <person name="Devos D.P."/>
            <person name="Kaster A.-K."/>
            <person name="Ovreas L."/>
            <person name="Rohde M."/>
            <person name="Galperin M.Y."/>
            <person name="Jogler C."/>
        </authorList>
    </citation>
    <scope>NUCLEOTIDE SEQUENCE [LARGE SCALE GENOMIC DNA]</scope>
    <source>
        <strain evidence="1 2">LF1</strain>
    </source>
</reference>
<dbReference type="Proteomes" id="UP000322699">
    <property type="component" value="Unassembled WGS sequence"/>
</dbReference>
<sequence>MQVAGNLRGQLKTMLIAGLVWFVSDQNSRAVGVPTESEIESMLKDVEIEIEDLLQ</sequence>
<accession>A0A5B1CH91</accession>
<organism evidence="1 2">
    <name type="scientific">Rubripirellula obstinata</name>
    <dbReference type="NCBI Taxonomy" id="406547"/>
    <lineage>
        <taxon>Bacteria</taxon>
        <taxon>Pseudomonadati</taxon>
        <taxon>Planctomycetota</taxon>
        <taxon>Planctomycetia</taxon>
        <taxon>Pirellulales</taxon>
        <taxon>Pirellulaceae</taxon>
        <taxon>Rubripirellula</taxon>
    </lineage>
</organism>
<comment type="caution">
    <text evidence="1">The sequence shown here is derived from an EMBL/GenBank/DDBJ whole genome shotgun (WGS) entry which is preliminary data.</text>
</comment>
<dbReference type="EMBL" id="VRLW01000001">
    <property type="protein sequence ID" value="KAA1260567.1"/>
    <property type="molecule type" value="Genomic_DNA"/>
</dbReference>
<keyword evidence="2" id="KW-1185">Reference proteome</keyword>
<evidence type="ECO:0000313" key="1">
    <source>
        <dbReference type="EMBL" id="KAA1260567.1"/>
    </source>
</evidence>
<dbReference type="AlphaFoldDB" id="A0A5B1CH91"/>
<evidence type="ECO:0000313" key="2">
    <source>
        <dbReference type="Proteomes" id="UP000322699"/>
    </source>
</evidence>
<gene>
    <name evidence="1" type="ORF">LF1_31070</name>
</gene>
<proteinExistence type="predicted"/>
<name>A0A5B1CH91_9BACT</name>
<dbReference type="RefSeq" id="WP_157593916.1">
    <property type="nucleotide sequence ID" value="NZ_LWSK01000038.1"/>
</dbReference>